<evidence type="ECO:0000256" key="1">
    <source>
        <dbReference type="SAM" id="MobiDB-lite"/>
    </source>
</evidence>
<dbReference type="InterPro" id="IPR052804">
    <property type="entry name" value="UEC_component"/>
</dbReference>
<feature type="region of interest" description="Disordered" evidence="1">
    <location>
        <begin position="1"/>
        <end position="38"/>
    </location>
</feature>
<dbReference type="AlphaFoldDB" id="A0A0A9YS01"/>
<organism evidence="2">
    <name type="scientific">Lygus hesperus</name>
    <name type="common">Western plant bug</name>
    <dbReference type="NCBI Taxonomy" id="30085"/>
    <lineage>
        <taxon>Eukaryota</taxon>
        <taxon>Metazoa</taxon>
        <taxon>Ecdysozoa</taxon>
        <taxon>Arthropoda</taxon>
        <taxon>Hexapoda</taxon>
        <taxon>Insecta</taxon>
        <taxon>Pterygota</taxon>
        <taxon>Neoptera</taxon>
        <taxon>Paraneoptera</taxon>
        <taxon>Hemiptera</taxon>
        <taxon>Heteroptera</taxon>
        <taxon>Panheteroptera</taxon>
        <taxon>Cimicomorpha</taxon>
        <taxon>Miridae</taxon>
        <taxon>Mirini</taxon>
        <taxon>Lygus</taxon>
    </lineage>
</organism>
<dbReference type="PANTHER" id="PTHR46359:SF2">
    <property type="entry name" value="GEO07743P1"/>
    <property type="match status" value="1"/>
</dbReference>
<dbReference type="GO" id="GO:0000151">
    <property type="term" value="C:ubiquitin ligase complex"/>
    <property type="evidence" value="ECO:0007669"/>
    <property type="project" value="TreeGrafter"/>
</dbReference>
<reference evidence="2" key="1">
    <citation type="journal article" date="2014" name="PLoS ONE">
        <title>Transcriptome-Based Identification of ABC Transporters in the Western Tarnished Plant Bug Lygus hesperus.</title>
        <authorList>
            <person name="Hull J.J."/>
            <person name="Chaney K."/>
            <person name="Geib S.M."/>
            <person name="Fabrick J.A."/>
            <person name="Brent C.S."/>
            <person name="Walsh D."/>
            <person name="Lavine L.C."/>
        </authorList>
    </citation>
    <scope>NUCLEOTIDE SEQUENCE</scope>
</reference>
<feature type="compositionally biased region" description="Pro residues" evidence="1">
    <location>
        <begin position="28"/>
        <end position="38"/>
    </location>
</feature>
<sequence>MGNNCLKRSSRTNDQPLLEDHSENAVPNPVPTNEPSVVPTPPYMEVYFPLYYPSPSIARTGNQLTEDEQVKIAQRIGLIQNLPEGKYDDCEINTECVICMIDFVVGDHVRYL</sequence>
<dbReference type="GO" id="GO:0061630">
    <property type="term" value="F:ubiquitin protein ligase activity"/>
    <property type="evidence" value="ECO:0007669"/>
    <property type="project" value="TreeGrafter"/>
</dbReference>
<evidence type="ECO:0000313" key="2">
    <source>
        <dbReference type="EMBL" id="JAG33878.1"/>
    </source>
</evidence>
<protein>
    <submittedName>
        <fullName evidence="2">RING finger protein 11</fullName>
    </submittedName>
</protein>
<dbReference type="GO" id="GO:0006511">
    <property type="term" value="P:ubiquitin-dependent protein catabolic process"/>
    <property type="evidence" value="ECO:0007669"/>
    <property type="project" value="TreeGrafter"/>
</dbReference>
<accession>A0A0A9YS01</accession>
<dbReference type="EMBL" id="GBHO01009726">
    <property type="protein sequence ID" value="JAG33878.1"/>
    <property type="molecule type" value="Transcribed_RNA"/>
</dbReference>
<reference evidence="2" key="2">
    <citation type="submission" date="2014-07" db="EMBL/GenBank/DDBJ databases">
        <authorList>
            <person name="Hull J."/>
        </authorList>
    </citation>
    <scope>NUCLEOTIDE SEQUENCE</scope>
</reference>
<feature type="non-terminal residue" evidence="2">
    <location>
        <position position="112"/>
    </location>
</feature>
<gene>
    <name evidence="2" type="primary">Rnf11</name>
    <name evidence="2" type="ORF">CM83_99055</name>
</gene>
<feature type="compositionally biased region" description="Polar residues" evidence="1">
    <location>
        <begin position="1"/>
        <end position="15"/>
    </location>
</feature>
<proteinExistence type="predicted"/>
<name>A0A0A9YS01_LYGHE</name>
<dbReference type="PANTHER" id="PTHR46359">
    <property type="entry name" value="GEO07743P1"/>
    <property type="match status" value="1"/>
</dbReference>